<accession>A0A7Z1GRG8</accession>
<protein>
    <submittedName>
        <fullName evidence="5">Glycosyl transferase family 10 (Putative fucosyltransferase)</fullName>
    </submittedName>
</protein>
<comment type="caution">
    <text evidence="5">The sequence shown here is derived from an EMBL/GenBank/DDBJ whole genome shotgun (WGS) entry which is preliminary data.</text>
</comment>
<reference evidence="5 6" key="2">
    <citation type="submission" date="2017-10" db="EMBL/GenBank/DDBJ databases">
        <title>Bacterial endophytes that colonize and modify switchgrass growth.</title>
        <authorList>
            <person name="Debolt S."/>
        </authorList>
    </citation>
    <scope>NUCLEOTIDE SEQUENCE [LARGE SCALE GENOMIC DNA]</scope>
    <source>
        <strain evidence="5 6">A2-S9</strain>
    </source>
</reference>
<evidence type="ECO:0000259" key="4">
    <source>
        <dbReference type="Pfam" id="PF00852"/>
    </source>
</evidence>
<keyword evidence="3 5" id="KW-0808">Transferase</keyword>
<reference evidence="5 6" key="1">
    <citation type="submission" date="2017-09" db="EMBL/GenBank/DDBJ databases">
        <authorList>
            <person name="DeBolt S."/>
            <person name="Huntemann M."/>
            <person name="Clum A."/>
            <person name="Pillay M."/>
            <person name="Palaniappan K."/>
            <person name="Varghese N."/>
            <person name="Mikhailova N."/>
            <person name="Stamatis D."/>
            <person name="Reddy T."/>
            <person name="Daum C."/>
            <person name="Shapiro N."/>
            <person name="Ivanova N."/>
            <person name="Kyrpides N."/>
            <person name="Woyke T."/>
        </authorList>
    </citation>
    <scope>NUCLEOTIDE SEQUENCE [LARGE SCALE GENOMIC DNA]</scope>
    <source>
        <strain evidence="5 6">A2-S9</strain>
    </source>
</reference>
<dbReference type="GO" id="GO:0016020">
    <property type="term" value="C:membrane"/>
    <property type="evidence" value="ECO:0007669"/>
    <property type="project" value="InterPro"/>
</dbReference>
<name>A0A7Z1GRG8_9PSED</name>
<dbReference type="EMBL" id="PDJN01000002">
    <property type="protein sequence ID" value="PFG69376.1"/>
    <property type="molecule type" value="Genomic_DNA"/>
</dbReference>
<dbReference type="SUPFAM" id="SSF53756">
    <property type="entry name" value="UDP-Glycosyltransferase/glycogen phosphorylase"/>
    <property type="match status" value="1"/>
</dbReference>
<organism evidence="5 6">
    <name type="scientific">Pseudomonas poae</name>
    <dbReference type="NCBI Taxonomy" id="200451"/>
    <lineage>
        <taxon>Bacteria</taxon>
        <taxon>Pseudomonadati</taxon>
        <taxon>Pseudomonadota</taxon>
        <taxon>Gammaproteobacteria</taxon>
        <taxon>Pseudomonadales</taxon>
        <taxon>Pseudomonadaceae</taxon>
        <taxon>Pseudomonas</taxon>
    </lineage>
</organism>
<comment type="similarity">
    <text evidence="1">Belongs to the glycosyltransferase 10 family.</text>
</comment>
<gene>
    <name evidence="5" type="ORF">DM05_3123</name>
</gene>
<dbReference type="AlphaFoldDB" id="A0A7Z1GRG8"/>
<evidence type="ECO:0000256" key="1">
    <source>
        <dbReference type="ARBA" id="ARBA00008919"/>
    </source>
</evidence>
<keyword evidence="2 5" id="KW-0328">Glycosyltransferase</keyword>
<sequence length="336" mass="38985">MKVSILRAPGMRNNTIFDLGSPQNRDNCFAPYALLREELLKKNIQLQTSDIATQSPVVFELHQDVQPGSLSADKYLMLFETKFIKPENGNHKLFSSYRKVFTWDERLVDNDHIIKINFPNELRVNDVDGITSRNQFCCLISSNRALTIASTNDLYSERIIAIKWFEKNAPADFHLYGIDWNLPAAKAGYIGKIQRRTWPLINRVLKSEPFPSYRGKIESKYEVLKKTRFSICYENVKDLPGYITEKIFDCFFAGCIPIYWGASNITDYIPADCFIDRRKFSNMQDLYNLLKKMPDSEYTAYQQRIADFLKSELAHPFSSPFFAETIVNTIVKDLER</sequence>
<dbReference type="Pfam" id="PF00852">
    <property type="entry name" value="Glyco_transf_10"/>
    <property type="match status" value="1"/>
</dbReference>
<dbReference type="PANTHER" id="PTHR11929:SF194">
    <property type="entry name" value="ALPHA-(1,3)-FUCOSYLTRANSFERASE 10"/>
    <property type="match status" value="1"/>
</dbReference>
<feature type="domain" description="Fucosyltransferase C-terminal" evidence="4">
    <location>
        <begin position="218"/>
        <end position="301"/>
    </location>
</feature>
<dbReference type="InterPro" id="IPR055270">
    <property type="entry name" value="Glyco_tran_10_C"/>
</dbReference>
<dbReference type="RefSeq" id="WP_098480025.1">
    <property type="nucleotide sequence ID" value="NZ_PDJN01000002.1"/>
</dbReference>
<dbReference type="GO" id="GO:0008417">
    <property type="term" value="F:fucosyltransferase activity"/>
    <property type="evidence" value="ECO:0007669"/>
    <property type="project" value="InterPro"/>
</dbReference>
<evidence type="ECO:0000256" key="2">
    <source>
        <dbReference type="ARBA" id="ARBA00022676"/>
    </source>
</evidence>
<dbReference type="Gene3D" id="3.40.50.11660">
    <property type="entry name" value="Glycosyl transferase family 10, C-terminal domain"/>
    <property type="match status" value="1"/>
</dbReference>
<dbReference type="PANTHER" id="PTHR11929">
    <property type="entry name" value="ALPHA- 1,3 -FUCOSYLTRANSFERASE"/>
    <property type="match status" value="1"/>
</dbReference>
<proteinExistence type="inferred from homology"/>
<evidence type="ECO:0000256" key="3">
    <source>
        <dbReference type="ARBA" id="ARBA00022679"/>
    </source>
</evidence>
<dbReference type="InterPro" id="IPR038577">
    <property type="entry name" value="GT10-like_C_sf"/>
</dbReference>
<evidence type="ECO:0000313" key="6">
    <source>
        <dbReference type="Proteomes" id="UP000221580"/>
    </source>
</evidence>
<dbReference type="Proteomes" id="UP000221580">
    <property type="component" value="Unassembled WGS sequence"/>
</dbReference>
<dbReference type="InterPro" id="IPR001503">
    <property type="entry name" value="Glyco_trans_10"/>
</dbReference>
<evidence type="ECO:0000313" key="5">
    <source>
        <dbReference type="EMBL" id="PFG69376.1"/>
    </source>
</evidence>